<dbReference type="OrthoDB" id="1844152at2759"/>
<evidence type="ECO:0000256" key="3">
    <source>
        <dbReference type="ARBA" id="ARBA00022723"/>
    </source>
</evidence>
<keyword evidence="6 7" id="KW-0349">Heme</keyword>
<protein>
    <submittedName>
        <fullName evidence="9">Cytochrome P450</fullName>
    </submittedName>
</protein>
<keyword evidence="7" id="KW-0503">Monooxygenase</keyword>
<dbReference type="InterPro" id="IPR001128">
    <property type="entry name" value="Cyt_P450"/>
</dbReference>
<gene>
    <name evidence="9" type="ORF">P691DRAFT_719191</name>
</gene>
<comment type="cofactor">
    <cofactor evidence="1 6">
        <name>heme</name>
        <dbReference type="ChEBI" id="CHEBI:30413"/>
    </cofactor>
</comment>
<dbReference type="Proteomes" id="UP000807342">
    <property type="component" value="Unassembled WGS sequence"/>
</dbReference>
<keyword evidence="3 6" id="KW-0479">Metal-binding</keyword>
<dbReference type="GO" id="GO:0016705">
    <property type="term" value="F:oxidoreductase activity, acting on paired donors, with incorporation or reduction of molecular oxygen"/>
    <property type="evidence" value="ECO:0007669"/>
    <property type="project" value="InterPro"/>
</dbReference>
<dbReference type="InterPro" id="IPR002403">
    <property type="entry name" value="Cyt_P450_E_grp-IV"/>
</dbReference>
<keyword evidence="8" id="KW-0472">Membrane</keyword>
<dbReference type="GO" id="GO:0004497">
    <property type="term" value="F:monooxygenase activity"/>
    <property type="evidence" value="ECO:0007669"/>
    <property type="project" value="UniProtKB-KW"/>
</dbReference>
<evidence type="ECO:0000256" key="4">
    <source>
        <dbReference type="ARBA" id="ARBA00023002"/>
    </source>
</evidence>
<feature type="binding site" description="axial binding residue" evidence="6">
    <location>
        <position position="451"/>
    </location>
    <ligand>
        <name>heme</name>
        <dbReference type="ChEBI" id="CHEBI:30413"/>
    </ligand>
    <ligandPart>
        <name>Fe</name>
        <dbReference type="ChEBI" id="CHEBI:18248"/>
    </ligandPart>
</feature>
<dbReference type="AlphaFoldDB" id="A0A9P5XQZ1"/>
<evidence type="ECO:0000256" key="2">
    <source>
        <dbReference type="ARBA" id="ARBA00010617"/>
    </source>
</evidence>
<dbReference type="CDD" id="cd11041">
    <property type="entry name" value="CYP503A1-like"/>
    <property type="match status" value="1"/>
</dbReference>
<evidence type="ECO:0000313" key="10">
    <source>
        <dbReference type="Proteomes" id="UP000807342"/>
    </source>
</evidence>
<reference evidence="9" key="1">
    <citation type="submission" date="2020-11" db="EMBL/GenBank/DDBJ databases">
        <authorList>
            <consortium name="DOE Joint Genome Institute"/>
            <person name="Ahrendt S."/>
            <person name="Riley R."/>
            <person name="Andreopoulos W."/>
            <person name="Labutti K."/>
            <person name="Pangilinan J."/>
            <person name="Ruiz-Duenas F.J."/>
            <person name="Barrasa J.M."/>
            <person name="Sanchez-Garcia M."/>
            <person name="Camarero S."/>
            <person name="Miyauchi S."/>
            <person name="Serrano A."/>
            <person name="Linde D."/>
            <person name="Babiker R."/>
            <person name="Drula E."/>
            <person name="Ayuso-Fernandez I."/>
            <person name="Pacheco R."/>
            <person name="Padilla G."/>
            <person name="Ferreira P."/>
            <person name="Barriuso J."/>
            <person name="Kellner H."/>
            <person name="Castanera R."/>
            <person name="Alfaro M."/>
            <person name="Ramirez L."/>
            <person name="Pisabarro A.G."/>
            <person name="Kuo A."/>
            <person name="Tritt A."/>
            <person name="Lipzen A."/>
            <person name="He G."/>
            <person name="Yan M."/>
            <person name="Ng V."/>
            <person name="Cullen D."/>
            <person name="Martin F."/>
            <person name="Rosso M.-N."/>
            <person name="Henrissat B."/>
            <person name="Hibbett D."/>
            <person name="Martinez A.T."/>
            <person name="Grigoriev I.V."/>
        </authorList>
    </citation>
    <scope>NUCLEOTIDE SEQUENCE</scope>
    <source>
        <strain evidence="9">MF-IS2</strain>
    </source>
</reference>
<accession>A0A9P5XQZ1</accession>
<name>A0A9P5XQZ1_9AGAR</name>
<dbReference type="SUPFAM" id="SSF48264">
    <property type="entry name" value="Cytochrome P450"/>
    <property type="match status" value="1"/>
</dbReference>
<feature type="transmembrane region" description="Helical" evidence="8">
    <location>
        <begin position="45"/>
        <end position="63"/>
    </location>
</feature>
<comment type="caution">
    <text evidence="9">The sequence shown here is derived from an EMBL/GenBank/DDBJ whole genome shotgun (WGS) entry which is preliminary data.</text>
</comment>
<evidence type="ECO:0000256" key="5">
    <source>
        <dbReference type="ARBA" id="ARBA00023004"/>
    </source>
</evidence>
<evidence type="ECO:0000313" key="9">
    <source>
        <dbReference type="EMBL" id="KAF9453721.1"/>
    </source>
</evidence>
<keyword evidence="8" id="KW-0812">Transmembrane</keyword>
<evidence type="ECO:0000256" key="8">
    <source>
        <dbReference type="SAM" id="Phobius"/>
    </source>
</evidence>
<comment type="similarity">
    <text evidence="2 7">Belongs to the cytochrome P450 family.</text>
</comment>
<dbReference type="GO" id="GO:0005506">
    <property type="term" value="F:iron ion binding"/>
    <property type="evidence" value="ECO:0007669"/>
    <property type="project" value="InterPro"/>
</dbReference>
<keyword evidence="8" id="KW-1133">Transmembrane helix</keyword>
<dbReference type="PROSITE" id="PS00086">
    <property type="entry name" value="CYTOCHROME_P450"/>
    <property type="match status" value="1"/>
</dbReference>
<dbReference type="PRINTS" id="PR00465">
    <property type="entry name" value="EP450IV"/>
</dbReference>
<dbReference type="InterPro" id="IPR017972">
    <property type="entry name" value="Cyt_P450_CS"/>
</dbReference>
<keyword evidence="10" id="KW-1185">Reference proteome</keyword>
<feature type="transmembrane region" description="Helical" evidence="8">
    <location>
        <begin position="15"/>
        <end position="33"/>
    </location>
</feature>
<evidence type="ECO:0000256" key="6">
    <source>
        <dbReference type="PIRSR" id="PIRSR602403-1"/>
    </source>
</evidence>
<dbReference type="GO" id="GO:0020037">
    <property type="term" value="F:heme binding"/>
    <property type="evidence" value="ECO:0007669"/>
    <property type="project" value="InterPro"/>
</dbReference>
<proteinExistence type="inferred from homology"/>
<evidence type="ECO:0000256" key="7">
    <source>
        <dbReference type="RuleBase" id="RU000461"/>
    </source>
</evidence>
<organism evidence="9 10">
    <name type="scientific">Macrolepiota fuliginosa MF-IS2</name>
    <dbReference type="NCBI Taxonomy" id="1400762"/>
    <lineage>
        <taxon>Eukaryota</taxon>
        <taxon>Fungi</taxon>
        <taxon>Dikarya</taxon>
        <taxon>Basidiomycota</taxon>
        <taxon>Agaricomycotina</taxon>
        <taxon>Agaricomycetes</taxon>
        <taxon>Agaricomycetidae</taxon>
        <taxon>Agaricales</taxon>
        <taxon>Agaricineae</taxon>
        <taxon>Agaricaceae</taxon>
        <taxon>Macrolepiota</taxon>
    </lineage>
</organism>
<keyword evidence="5 6" id="KW-0408">Iron</keyword>
<dbReference type="EMBL" id="MU151059">
    <property type="protein sequence ID" value="KAF9453721.1"/>
    <property type="molecule type" value="Genomic_DNA"/>
</dbReference>
<dbReference type="InterPro" id="IPR036396">
    <property type="entry name" value="Cyt_P450_sf"/>
</dbReference>
<evidence type="ECO:0000256" key="1">
    <source>
        <dbReference type="ARBA" id="ARBA00001971"/>
    </source>
</evidence>
<sequence>MSLFAVHDLDSPSGITWLLGILGLAYYGAVKYLEAKKSPLNAIPTVGYSGVLTSYITAFKWLANGTALLQEGYDKYPNTPFKVAAVSKWVVVLSGKQHVDEIRKAPEEVLSLAGAAKELLQTKYTFGPVDAHPHHRITIRSGVTRNITSKFEEIKDEIVDSFNGYIPLSEDWVTVPAYETHMHIICRTINRYFVGAPLCRDPGYQELQENFTLDAFLGATIINWFPEILKPFVGRYMTTVPKRIKQAKKYLSPIIEERIAQYEQYGRCDHNDAISWLLDTATEDYHRTVHDIVARVLLLNFTAIHTTTIAFTQAIYDLAIHPEYIEEMHREAANAISEHGWSKAAMQKMRKVDSFVKESLRLNSAGSLSMMRKAHRDWTMSDGTLIPAGTFIGVASNAMNKAKVLFPDADIFKGFRFAEMRDGSGNLDSIKHQMVSLESDLILFGHGRHACPGRFLAVNGIKAMLAHILLNYDLQLENGSKNRPPNVVYQSNIIPNKKAKVMFRKRRVR</sequence>
<dbReference type="Pfam" id="PF00067">
    <property type="entry name" value="p450"/>
    <property type="match status" value="1"/>
</dbReference>
<keyword evidence="4 7" id="KW-0560">Oxidoreductase</keyword>
<dbReference type="Gene3D" id="1.10.630.10">
    <property type="entry name" value="Cytochrome P450"/>
    <property type="match status" value="1"/>
</dbReference>
<dbReference type="PANTHER" id="PTHR46206">
    <property type="entry name" value="CYTOCHROME P450"/>
    <property type="match status" value="1"/>
</dbReference>